<dbReference type="SUPFAM" id="SSF158499">
    <property type="entry name" value="DnaD domain-like"/>
    <property type="match status" value="1"/>
</dbReference>
<dbReference type="NCBIfam" id="TIGR01446">
    <property type="entry name" value="DnaD_dom"/>
    <property type="match status" value="1"/>
</dbReference>
<dbReference type="Proteomes" id="UP001501510">
    <property type="component" value="Unassembled WGS sequence"/>
</dbReference>
<accession>A0ABP3UKH4</accession>
<dbReference type="InterPro" id="IPR053162">
    <property type="entry name" value="DnaD"/>
</dbReference>
<dbReference type="PANTHER" id="PTHR37293:SF5">
    <property type="entry name" value="DNA REPLICATION PROTEIN"/>
    <property type="match status" value="1"/>
</dbReference>
<dbReference type="InterPro" id="IPR034829">
    <property type="entry name" value="DnaD-like_sf"/>
</dbReference>
<evidence type="ECO:0000313" key="4">
    <source>
        <dbReference type="Proteomes" id="UP001501510"/>
    </source>
</evidence>
<dbReference type="RefSeq" id="WP_343758510.1">
    <property type="nucleotide sequence ID" value="NZ_BAAACG010000003.1"/>
</dbReference>
<evidence type="ECO:0000256" key="1">
    <source>
        <dbReference type="ARBA" id="ARBA00093462"/>
    </source>
</evidence>
<dbReference type="PANTHER" id="PTHR37293">
    <property type="entry name" value="PHAGE REPLICATION PROTEIN-RELATED"/>
    <property type="match status" value="1"/>
</dbReference>
<organism evidence="3 4">
    <name type="scientific">Clostridium oceanicum</name>
    <dbReference type="NCBI Taxonomy" id="1543"/>
    <lineage>
        <taxon>Bacteria</taxon>
        <taxon>Bacillati</taxon>
        <taxon>Bacillota</taxon>
        <taxon>Clostridia</taxon>
        <taxon>Eubacteriales</taxon>
        <taxon>Clostridiaceae</taxon>
        <taxon>Clostridium</taxon>
    </lineage>
</organism>
<sequence length="309" mass="36947">MAKYRQLHTQFWSDGFVLDLTPEEKYFYLYLMSNSKTSQCGVYELPIRIIEMETGYNRETVIKLLKRFEEYKKIKYCTETKEIMIFNWSKYNSPNNANAIKCVNKEIKNIKNKDFIKLLYIKYYDLHLDIKKIFEGVFVFTDKAEPLKGGSTSVTENIDITKDEEVTLENENIINDAESEEIVIDKKIEDSNTCKFEDVITFFKKNICKPKQYECKKLKEWSDNIDYDVIIMAITEATKYNAKNIKYIENVLYSWEEKGLKTKEDVEVYKKGWKGNKKYNSTGKDRWDMIEQRQYDFKELERKLLGWED</sequence>
<dbReference type="EMBL" id="BAAACG010000003">
    <property type="protein sequence ID" value="GAA0733739.1"/>
    <property type="molecule type" value="Genomic_DNA"/>
</dbReference>
<gene>
    <name evidence="3" type="ORF">GCM10008906_04980</name>
</gene>
<dbReference type="Pfam" id="PF07261">
    <property type="entry name" value="DnaB_2"/>
    <property type="match status" value="1"/>
</dbReference>
<name>A0ABP3UKH4_9CLOT</name>
<reference evidence="4" key="1">
    <citation type="journal article" date="2019" name="Int. J. Syst. Evol. Microbiol.">
        <title>The Global Catalogue of Microorganisms (GCM) 10K type strain sequencing project: providing services to taxonomists for standard genome sequencing and annotation.</title>
        <authorList>
            <consortium name="The Broad Institute Genomics Platform"/>
            <consortium name="The Broad Institute Genome Sequencing Center for Infectious Disease"/>
            <person name="Wu L."/>
            <person name="Ma J."/>
        </authorList>
    </citation>
    <scope>NUCLEOTIDE SEQUENCE [LARGE SCALE GENOMIC DNA]</scope>
    <source>
        <strain evidence="4">JCM 1407</strain>
    </source>
</reference>
<feature type="domain" description="DnaB/C C-terminal" evidence="2">
    <location>
        <begin position="201"/>
        <end position="269"/>
    </location>
</feature>
<dbReference type="InterPro" id="IPR006343">
    <property type="entry name" value="DnaB/C_C"/>
</dbReference>
<keyword evidence="4" id="KW-1185">Reference proteome</keyword>
<proteinExistence type="inferred from homology"/>
<evidence type="ECO:0000259" key="2">
    <source>
        <dbReference type="Pfam" id="PF07261"/>
    </source>
</evidence>
<evidence type="ECO:0000313" key="3">
    <source>
        <dbReference type="EMBL" id="GAA0733739.1"/>
    </source>
</evidence>
<comment type="similarity">
    <text evidence="1">Belongs to the DnaB/DnaD family.</text>
</comment>
<comment type="caution">
    <text evidence="3">The sequence shown here is derived from an EMBL/GenBank/DDBJ whole genome shotgun (WGS) entry which is preliminary data.</text>
</comment>
<protein>
    <submittedName>
        <fullName evidence="3">DnaD domain protein</fullName>
    </submittedName>
</protein>
<dbReference type="Gene3D" id="1.10.10.630">
    <property type="entry name" value="DnaD domain-like"/>
    <property type="match status" value="1"/>
</dbReference>